<accession>A0A4R0RQV1</accession>
<comment type="caution">
    <text evidence="1">The sequence shown here is derived from an EMBL/GenBank/DDBJ whole genome shotgun (WGS) entry which is preliminary data.</text>
</comment>
<dbReference type="EMBL" id="RWJN01000039">
    <property type="protein sequence ID" value="TCD69562.1"/>
    <property type="molecule type" value="Genomic_DNA"/>
</dbReference>
<dbReference type="Proteomes" id="UP000292702">
    <property type="component" value="Unassembled WGS sequence"/>
</dbReference>
<dbReference type="AlphaFoldDB" id="A0A4R0RQV1"/>
<gene>
    <name evidence="1" type="ORF">EIP91_007186</name>
</gene>
<protein>
    <submittedName>
        <fullName evidence="1">Uncharacterized protein</fullName>
    </submittedName>
</protein>
<name>A0A4R0RQV1_9APHY</name>
<evidence type="ECO:0000313" key="2">
    <source>
        <dbReference type="Proteomes" id="UP000292702"/>
    </source>
</evidence>
<keyword evidence="2" id="KW-1185">Reference proteome</keyword>
<evidence type="ECO:0000313" key="1">
    <source>
        <dbReference type="EMBL" id="TCD69562.1"/>
    </source>
</evidence>
<reference evidence="1 2" key="1">
    <citation type="submission" date="2018-11" db="EMBL/GenBank/DDBJ databases">
        <title>Genome assembly of Steccherinum ochraceum LE-BIN_3174, the white-rot fungus of the Steccherinaceae family (The Residual Polyporoid clade, Polyporales, Basidiomycota).</title>
        <authorList>
            <person name="Fedorova T.V."/>
            <person name="Glazunova O.A."/>
            <person name="Landesman E.O."/>
            <person name="Moiseenko K.V."/>
            <person name="Psurtseva N.V."/>
            <person name="Savinova O.S."/>
            <person name="Shakhova N.V."/>
            <person name="Tyazhelova T.V."/>
            <person name="Vasina D.V."/>
        </authorList>
    </citation>
    <scope>NUCLEOTIDE SEQUENCE [LARGE SCALE GENOMIC DNA]</scope>
    <source>
        <strain evidence="1 2">LE-BIN_3174</strain>
    </source>
</reference>
<proteinExistence type="predicted"/>
<sequence length="277" mass="31241">MDSFLNVLDGSPALEHLTLDQAGFSFSENPLHRKINLSHLLSLYIAYDAGLYIPYILSNIVLSPFTHASIESFGWNSDSRGLLHCLPPDKTDLKMIDSVKHASLTREGGKYILLGRSSKSHTSKQKYLIDIKADAGYLRQAADFGTALVDLGLIFQDSPSLTGVSIRTPLEHLRKVDIEDWVAVFSRLRLLTSVEFRQMLNTGDDDHTDFEYTFCIRRFVEALKRTELVPQLEMLRLTYLHPVMLETLKLDLAKLLALRKTVCSAFGIRIGGQDWSP</sequence>
<organism evidence="1 2">
    <name type="scientific">Steccherinum ochraceum</name>
    <dbReference type="NCBI Taxonomy" id="92696"/>
    <lineage>
        <taxon>Eukaryota</taxon>
        <taxon>Fungi</taxon>
        <taxon>Dikarya</taxon>
        <taxon>Basidiomycota</taxon>
        <taxon>Agaricomycotina</taxon>
        <taxon>Agaricomycetes</taxon>
        <taxon>Polyporales</taxon>
        <taxon>Steccherinaceae</taxon>
        <taxon>Steccherinum</taxon>
    </lineage>
</organism>